<dbReference type="RefSeq" id="WP_089833977.1">
    <property type="nucleotide sequence ID" value="NZ_FNBN01000003.1"/>
</dbReference>
<dbReference type="InterPro" id="IPR013525">
    <property type="entry name" value="ABC2_TM"/>
</dbReference>
<protein>
    <submittedName>
        <fullName evidence="10">ABC-2 type transport system permease protein</fullName>
    </submittedName>
</protein>
<evidence type="ECO:0000259" key="9">
    <source>
        <dbReference type="PROSITE" id="PS51012"/>
    </source>
</evidence>
<keyword evidence="5 8" id="KW-0812">Transmembrane</keyword>
<dbReference type="OrthoDB" id="9808686at2"/>
<feature type="transmembrane region" description="Helical" evidence="8">
    <location>
        <begin position="174"/>
        <end position="196"/>
    </location>
</feature>
<evidence type="ECO:0000256" key="6">
    <source>
        <dbReference type="ARBA" id="ARBA00022989"/>
    </source>
</evidence>
<feature type="transmembrane region" description="Helical" evidence="8">
    <location>
        <begin position="346"/>
        <end position="363"/>
    </location>
</feature>
<feature type="domain" description="ABC transmembrane type-2" evidence="9">
    <location>
        <begin position="139"/>
        <end position="366"/>
    </location>
</feature>
<evidence type="ECO:0000313" key="11">
    <source>
        <dbReference type="Proteomes" id="UP000199045"/>
    </source>
</evidence>
<gene>
    <name evidence="10" type="ORF">SAMN04488121_103998</name>
</gene>
<evidence type="ECO:0000256" key="1">
    <source>
        <dbReference type="ARBA" id="ARBA00004651"/>
    </source>
</evidence>
<comment type="subcellular location">
    <subcellularLocation>
        <location evidence="1">Cell membrane</location>
        <topology evidence="1">Multi-pass membrane protein</topology>
    </subcellularLocation>
</comment>
<feature type="transmembrane region" description="Helical" evidence="8">
    <location>
        <begin position="21"/>
        <end position="40"/>
    </location>
</feature>
<proteinExistence type="inferred from homology"/>
<feature type="transmembrane region" description="Helical" evidence="8">
    <location>
        <begin position="282"/>
        <end position="303"/>
    </location>
</feature>
<evidence type="ECO:0000256" key="4">
    <source>
        <dbReference type="ARBA" id="ARBA00022475"/>
    </source>
</evidence>
<dbReference type="InterPro" id="IPR047817">
    <property type="entry name" value="ABC2_TM_bact-type"/>
</dbReference>
<reference evidence="10 11" key="1">
    <citation type="submission" date="2016-10" db="EMBL/GenBank/DDBJ databases">
        <authorList>
            <person name="de Groot N.N."/>
        </authorList>
    </citation>
    <scope>NUCLEOTIDE SEQUENCE [LARGE SCALE GENOMIC DNA]</scope>
    <source>
        <strain evidence="10 11">DSM 527</strain>
    </source>
</reference>
<evidence type="ECO:0000256" key="5">
    <source>
        <dbReference type="ARBA" id="ARBA00022692"/>
    </source>
</evidence>
<feature type="transmembrane region" description="Helical" evidence="8">
    <location>
        <begin position="250"/>
        <end position="273"/>
    </location>
</feature>
<dbReference type="Gene3D" id="3.40.1710.10">
    <property type="entry name" value="abc type-2 transporter like domain"/>
    <property type="match status" value="1"/>
</dbReference>
<keyword evidence="3" id="KW-0813">Transport</keyword>
<evidence type="ECO:0000256" key="2">
    <source>
        <dbReference type="ARBA" id="ARBA00007783"/>
    </source>
</evidence>
<sequence length="368" mass="40969">MKQFMVFVRKEFYHVFRDRRTLLILFGLPVMQILLFGYALTTEIKNAEIIIVDHAGDMASQQLTTMIAASKYFDINARVVSDEDIYKAFKKGKVKCAVVFPSGFGNDLQHGQTAQIQIIADAADPNTAKTLTNYLTAIIGDYQQQISPTANVPMRIEPVTRMLYNPEMNGSMNFIPGVMALVLMIICTTLTSVSIVREKEMGTMEILLVSPFKPTYVVLAKAVPYLALSLIDLIIILLLSVFLLDMPIRGNIILLFLESTLFIICCLSLGLLISSVTRTQQIAMMVSMMGMMLPTILFTGFIFPLENMPVPLQVVSNAVPSRWFYVIIKAVMLKGLGIGVIWKETLVLAGMTTALLIISIKSFKTRLS</sequence>
<dbReference type="Proteomes" id="UP000199045">
    <property type="component" value="Unassembled WGS sequence"/>
</dbReference>
<keyword evidence="4" id="KW-1003">Cell membrane</keyword>
<name>A0A1G7SSY5_CHIFI</name>
<accession>A0A1G7SSY5</accession>
<feature type="transmembrane region" description="Helical" evidence="8">
    <location>
        <begin position="216"/>
        <end position="244"/>
    </location>
</feature>
<dbReference type="GO" id="GO:0005886">
    <property type="term" value="C:plasma membrane"/>
    <property type="evidence" value="ECO:0007669"/>
    <property type="project" value="UniProtKB-SubCell"/>
</dbReference>
<dbReference type="EMBL" id="FNBN01000003">
    <property type="protein sequence ID" value="SDG26058.1"/>
    <property type="molecule type" value="Genomic_DNA"/>
</dbReference>
<keyword evidence="6 8" id="KW-1133">Transmembrane helix</keyword>
<dbReference type="Pfam" id="PF12698">
    <property type="entry name" value="ABC2_membrane_3"/>
    <property type="match status" value="1"/>
</dbReference>
<organism evidence="10 11">
    <name type="scientific">Chitinophaga filiformis</name>
    <name type="common">Myxococcus filiformis</name>
    <name type="synonym">Flexibacter filiformis</name>
    <dbReference type="NCBI Taxonomy" id="104663"/>
    <lineage>
        <taxon>Bacteria</taxon>
        <taxon>Pseudomonadati</taxon>
        <taxon>Bacteroidota</taxon>
        <taxon>Chitinophagia</taxon>
        <taxon>Chitinophagales</taxon>
        <taxon>Chitinophagaceae</taxon>
        <taxon>Chitinophaga</taxon>
    </lineage>
</organism>
<comment type="similarity">
    <text evidence="2">Belongs to the ABC-2 integral membrane protein family.</text>
</comment>
<dbReference type="GO" id="GO:0140359">
    <property type="term" value="F:ABC-type transporter activity"/>
    <property type="evidence" value="ECO:0007669"/>
    <property type="project" value="InterPro"/>
</dbReference>
<keyword evidence="7 8" id="KW-0472">Membrane</keyword>
<dbReference type="InterPro" id="IPR051449">
    <property type="entry name" value="ABC-2_transporter_component"/>
</dbReference>
<evidence type="ECO:0000256" key="7">
    <source>
        <dbReference type="ARBA" id="ARBA00023136"/>
    </source>
</evidence>
<evidence type="ECO:0000256" key="8">
    <source>
        <dbReference type="SAM" id="Phobius"/>
    </source>
</evidence>
<evidence type="ECO:0000313" key="10">
    <source>
        <dbReference type="EMBL" id="SDG26058.1"/>
    </source>
</evidence>
<dbReference type="PROSITE" id="PS51012">
    <property type="entry name" value="ABC_TM2"/>
    <property type="match status" value="1"/>
</dbReference>
<dbReference type="PANTHER" id="PTHR30294">
    <property type="entry name" value="MEMBRANE COMPONENT OF ABC TRANSPORTER YHHJ-RELATED"/>
    <property type="match status" value="1"/>
</dbReference>
<dbReference type="AlphaFoldDB" id="A0A1G7SSY5"/>
<dbReference type="PANTHER" id="PTHR30294:SF29">
    <property type="entry name" value="MULTIDRUG ABC TRANSPORTER PERMEASE YBHS-RELATED"/>
    <property type="match status" value="1"/>
</dbReference>
<dbReference type="STRING" id="104663.SAMN04488121_103998"/>
<evidence type="ECO:0000256" key="3">
    <source>
        <dbReference type="ARBA" id="ARBA00022448"/>
    </source>
</evidence>